<sequence length="894" mass="100483">MPSNLGRTLAIHPHLVGTVTPSPDSNGNIIHNIKGTWRYEHTNTPAFEFKLTQKVSPMSQLPINGVYQGTFAIEHKDRDTNKSRKESVRENHVEMSFTKRGHEYKVVGGGSNNYGDFKLLGSAERVAENRYRIDMYKIYDFGQDYDRFNEIKREHFEEEEAHQDTNTNENIDDEREMTRVDGKGLWRSWKRNFNSQRTAILDLVDNSLDASISGQNTGFLGHCHINTDTYSKASKTTVTGITIINNCISQLPDLKQCLEVYDSSKVNSGADHVGENGVGLKQACATLSDRSFVLVKNGSSSRCELGIIAADLQTTKGVYLPAFQFSNDRNMSLKLAEQMKLVFSQPRRADAAKVIAEYGAPFEESKPSLEIGIDRLCKIFDQICYNDRAFAGSPHVFAVVVDKVRSANVDAITSIRVSTLLNELSSTLASTYLHVPRRTFDFKVLGEPIEFTHWQARLAELSQFSIDVGSTVEWNKWKSQDDPVKLTFRVFCGFDSQDVVERDASKTGALYVYSRQSGRLITFHKDARTMLSLTAGGTEFCSGLRILLDDFEGHLPLNPTKQDLAFSEKTNGEIFRDNLWACVGSVAHLFYNYHIGKYGKKKTQLTDNVKGLAEQMAREQGKTSQQRHAERRLDGEIANLQLTSFDLQPFKVSKTQVRVEGEEVVGHDTLYRLLKDNSAGNSSKPKKGGAKRKAKDDEEWQSSKRQPSHRKKQPQQQQSESSDSEPEVVCVIPPSQANTRRQSLQIKAEEDSDSDLFSSNENDEDIPTGNEVVSFLPHIPSPNAKPNLHQGKSPTKSSADAAIKNEVIEPQPEMTAVKHDNLFGDEDEQGGETVLQEKLAEKDELLNALTKQLDQRNNTISQLSRSLRDKDREIAELKEQLLMICRDETTSSYL</sequence>
<evidence type="ECO:0000313" key="3">
    <source>
        <dbReference type="EMBL" id="KAL3776234.1"/>
    </source>
</evidence>
<proteinExistence type="predicted"/>
<dbReference type="AlphaFoldDB" id="A0ABD3NLH7"/>
<feature type="compositionally biased region" description="Basic residues" evidence="2">
    <location>
        <begin position="684"/>
        <end position="693"/>
    </location>
</feature>
<name>A0ABD3NLH7_9STRA</name>
<keyword evidence="1" id="KW-0175">Coiled coil</keyword>
<keyword evidence="4" id="KW-1185">Reference proteome</keyword>
<feature type="region of interest" description="Disordered" evidence="2">
    <location>
        <begin position="675"/>
        <end position="800"/>
    </location>
</feature>
<organism evidence="3 4">
    <name type="scientific">Cyclotella atomus</name>
    <dbReference type="NCBI Taxonomy" id="382360"/>
    <lineage>
        <taxon>Eukaryota</taxon>
        <taxon>Sar</taxon>
        <taxon>Stramenopiles</taxon>
        <taxon>Ochrophyta</taxon>
        <taxon>Bacillariophyta</taxon>
        <taxon>Coscinodiscophyceae</taxon>
        <taxon>Thalassiosirophycidae</taxon>
        <taxon>Stephanodiscales</taxon>
        <taxon>Stephanodiscaceae</taxon>
        <taxon>Cyclotella</taxon>
    </lineage>
</organism>
<evidence type="ECO:0000256" key="1">
    <source>
        <dbReference type="SAM" id="Coils"/>
    </source>
</evidence>
<protein>
    <submittedName>
        <fullName evidence="3">Uncharacterized protein</fullName>
    </submittedName>
</protein>
<dbReference type="EMBL" id="JALLPJ020001109">
    <property type="protein sequence ID" value="KAL3776234.1"/>
    <property type="molecule type" value="Genomic_DNA"/>
</dbReference>
<dbReference type="Proteomes" id="UP001530400">
    <property type="component" value="Unassembled WGS sequence"/>
</dbReference>
<evidence type="ECO:0000256" key="2">
    <source>
        <dbReference type="SAM" id="MobiDB-lite"/>
    </source>
</evidence>
<reference evidence="3 4" key="1">
    <citation type="submission" date="2024-10" db="EMBL/GenBank/DDBJ databases">
        <title>Updated reference genomes for cyclostephanoid diatoms.</title>
        <authorList>
            <person name="Roberts W.R."/>
            <person name="Alverson A.J."/>
        </authorList>
    </citation>
    <scope>NUCLEOTIDE SEQUENCE [LARGE SCALE GENOMIC DNA]</scope>
    <source>
        <strain evidence="3 4">AJA010-31</strain>
    </source>
</reference>
<gene>
    <name evidence="3" type="ORF">ACHAWO_009517</name>
</gene>
<evidence type="ECO:0000313" key="4">
    <source>
        <dbReference type="Proteomes" id="UP001530400"/>
    </source>
</evidence>
<feature type="compositionally biased region" description="Polar residues" evidence="2">
    <location>
        <begin position="735"/>
        <end position="745"/>
    </location>
</feature>
<accession>A0ABD3NLH7</accession>
<comment type="caution">
    <text evidence="3">The sequence shown here is derived from an EMBL/GenBank/DDBJ whole genome shotgun (WGS) entry which is preliminary data.</text>
</comment>
<feature type="coiled-coil region" evidence="1">
    <location>
        <begin position="835"/>
        <end position="880"/>
    </location>
</feature>